<protein>
    <submittedName>
        <fullName evidence="1">Uncharacterized protein</fullName>
    </submittedName>
</protein>
<evidence type="ECO:0000313" key="1">
    <source>
        <dbReference type="EMBL" id="CAD8510282.1"/>
    </source>
</evidence>
<organism evidence="1">
    <name type="scientific">Hanusia phi</name>
    <dbReference type="NCBI Taxonomy" id="3032"/>
    <lineage>
        <taxon>Eukaryota</taxon>
        <taxon>Cryptophyceae</taxon>
        <taxon>Pyrenomonadales</taxon>
        <taxon>Geminigeraceae</taxon>
        <taxon>Hanusia</taxon>
    </lineage>
</organism>
<accession>A0A7S0NFN2</accession>
<dbReference type="AlphaFoldDB" id="A0A7S0NFN2"/>
<gene>
    <name evidence="1" type="ORF">HPHI1048_LOCUS24665</name>
</gene>
<dbReference type="EMBL" id="HBEO01036393">
    <property type="protein sequence ID" value="CAD8510282.1"/>
    <property type="molecule type" value="Transcribed_RNA"/>
</dbReference>
<proteinExistence type="predicted"/>
<reference evidence="1" key="1">
    <citation type="submission" date="2021-01" db="EMBL/GenBank/DDBJ databases">
        <authorList>
            <person name="Corre E."/>
            <person name="Pelletier E."/>
            <person name="Niang G."/>
            <person name="Scheremetjew M."/>
            <person name="Finn R."/>
            <person name="Kale V."/>
            <person name="Holt S."/>
            <person name="Cochrane G."/>
            <person name="Meng A."/>
            <person name="Brown T."/>
            <person name="Cohen L."/>
        </authorList>
    </citation>
    <scope>NUCLEOTIDE SEQUENCE</scope>
    <source>
        <strain evidence="1">CCMP325</strain>
    </source>
</reference>
<sequence>MYSSTSSGRTCPSVSFSSTCSPVTHLSLAAAPTARNSERLIFRSPSSSSCVKACLISATTSQSFIFLVIIWQNCNKSTLPPTSLTISCRSASVYTHPKLLKQALSSRTSKKPLLEASNRSKICRFLSLPVSVSIS</sequence>
<name>A0A7S0NFN2_9CRYP</name>